<proteinExistence type="predicted"/>
<dbReference type="AlphaFoldDB" id="A0A9Q6LNN4"/>
<evidence type="ECO:0000313" key="2">
    <source>
        <dbReference type="Proteomes" id="UP000422232"/>
    </source>
</evidence>
<sequence length="421" mass="47996">MKFECPITLDELNPREVQIYAVKSQKDDGKNSNLYSIRGIEKAAFNQLKFCPITRATTFTPLTFDEYLTITDNNQKNPSIVEVTVVSEKKFKEKLPSKSEINFLTYAKYAKDLVAALSMLTRIRLNSEENQQFLINHTQHALNLTYALSALGQTRLANQENWQLLINHIRYTENLTYGLHALQQAGLANQVNWQLLTNHAEYASNLTYGLDTLRIIGLANQANWQLLSNHSQYAQNLTEALNTLQQAGLASQTNWQFLAKHAAQAPQLADGLVNPKQPSTNIKPILKAHLLKNITDHLNQENDTNFSDCNAVRRLCFIVSACQTNKTEIIGQLAELLNQPQYYLLKEEISPNSEAVRKRDIRSFARYGAKSDSRYFLNLQDRRNKRYFSGFKPEKIAEAALLFERNQRLSLHPHDLAAALE</sequence>
<accession>A0A9Q6LNN4</accession>
<dbReference type="EMBL" id="CP038908">
    <property type="protein sequence ID" value="QGO07350.1"/>
    <property type="molecule type" value="Genomic_DNA"/>
</dbReference>
<dbReference type="Proteomes" id="UP000422232">
    <property type="component" value="Chromosome"/>
</dbReference>
<keyword evidence="2" id="KW-1185">Reference proteome</keyword>
<protein>
    <submittedName>
        <fullName evidence="1">Uncharacterized protein</fullName>
    </submittedName>
</protein>
<dbReference type="RefSeq" id="WP_054300171.1">
    <property type="nucleotide sequence ID" value="NZ_CP012413.1"/>
</dbReference>
<organism evidence="1 2">
    <name type="scientific">Piscirickettsia salmonis</name>
    <dbReference type="NCBI Taxonomy" id="1238"/>
    <lineage>
        <taxon>Bacteria</taxon>
        <taxon>Pseudomonadati</taxon>
        <taxon>Pseudomonadota</taxon>
        <taxon>Gammaproteobacteria</taxon>
        <taxon>Thiotrichales</taxon>
        <taxon>Piscirickettsiaceae</taxon>
        <taxon>Piscirickettsia</taxon>
    </lineage>
</organism>
<reference evidence="1 2" key="1">
    <citation type="submission" date="2019-04" db="EMBL/GenBank/DDBJ databases">
        <title>Complete genome sequencing of Piscirickettsia salmonis strain Psal-009.</title>
        <authorList>
            <person name="Schober I."/>
            <person name="Bunk B."/>
            <person name="Sproer C."/>
            <person name="Carril G.P."/>
            <person name="Riedel T."/>
            <person name="Flores-Herrera P.A."/>
            <person name="Nourdin-Galindo G."/>
            <person name="Marshall S.H."/>
            <person name="Overmann J."/>
        </authorList>
    </citation>
    <scope>NUCLEOTIDE SEQUENCE [LARGE SCALE GENOMIC DNA]</scope>
    <source>
        <strain evidence="1 2">Psal-009</strain>
    </source>
</reference>
<name>A0A9Q6LNN4_PISSA</name>
<evidence type="ECO:0000313" key="1">
    <source>
        <dbReference type="EMBL" id="QGO07350.1"/>
    </source>
</evidence>
<gene>
    <name evidence="1" type="ORF">Psal009_03296</name>
</gene>